<name>A0A2T4UEM8_9ACTN</name>
<dbReference type="Pfam" id="PF00697">
    <property type="entry name" value="PRAI"/>
    <property type="match status" value="1"/>
</dbReference>
<protein>
    <recommendedName>
        <fullName evidence="5 10">N-(5'-phosphoribosyl)anthranilate isomerase</fullName>
        <shortName evidence="10">PRAI</shortName>
        <ecNumber evidence="4 10">5.3.1.24</ecNumber>
    </recommendedName>
</protein>
<dbReference type="InterPro" id="IPR011060">
    <property type="entry name" value="RibuloseP-bd_barrel"/>
</dbReference>
<dbReference type="EC" id="5.3.1.24" evidence="4 10"/>
<evidence type="ECO:0000256" key="2">
    <source>
        <dbReference type="ARBA" id="ARBA00004664"/>
    </source>
</evidence>
<comment type="caution">
    <text evidence="12">The sequence shown here is derived from an EMBL/GenBank/DDBJ whole genome shotgun (WGS) entry which is preliminary data.</text>
</comment>
<dbReference type="PANTHER" id="PTHR42894">
    <property type="entry name" value="N-(5'-PHOSPHORIBOSYL)ANTHRANILATE ISOMERASE"/>
    <property type="match status" value="1"/>
</dbReference>
<evidence type="ECO:0000256" key="5">
    <source>
        <dbReference type="ARBA" id="ARBA00022272"/>
    </source>
</evidence>
<dbReference type="SUPFAM" id="SSF51366">
    <property type="entry name" value="Ribulose-phoshate binding barrel"/>
    <property type="match status" value="1"/>
</dbReference>
<dbReference type="EMBL" id="PYYB01000002">
    <property type="protein sequence ID" value="PTL56234.1"/>
    <property type="molecule type" value="Genomic_DNA"/>
</dbReference>
<evidence type="ECO:0000256" key="7">
    <source>
        <dbReference type="ARBA" id="ARBA00022822"/>
    </source>
</evidence>
<keyword evidence="13" id="KW-1185">Reference proteome</keyword>
<keyword evidence="7 10" id="KW-0822">Tryptophan biosynthesis</keyword>
<comment type="pathway">
    <text evidence="2 10">Amino-acid biosynthesis; L-tryptophan biosynthesis; L-tryptophan from chorismate: step 3/5.</text>
</comment>
<dbReference type="FunFam" id="3.20.20.70:FF:000075">
    <property type="entry name" value="Tryptophan biosynthesis protein TRP1"/>
    <property type="match status" value="1"/>
</dbReference>
<dbReference type="InterPro" id="IPR001240">
    <property type="entry name" value="PRAI_dom"/>
</dbReference>
<evidence type="ECO:0000313" key="13">
    <source>
        <dbReference type="Proteomes" id="UP000240739"/>
    </source>
</evidence>
<dbReference type="Gene3D" id="3.20.20.70">
    <property type="entry name" value="Aldolase class I"/>
    <property type="match status" value="1"/>
</dbReference>
<feature type="domain" description="N-(5'phosphoribosyl) anthranilate isomerase (PRAI)" evidence="11">
    <location>
        <begin position="10"/>
        <end position="207"/>
    </location>
</feature>
<dbReference type="RefSeq" id="WP_107569953.1">
    <property type="nucleotide sequence ID" value="NZ_PYYB01000002.1"/>
</dbReference>
<comment type="similarity">
    <text evidence="3 10">Belongs to the TrpF family.</text>
</comment>
<sequence>MSSERAPRIKFCGITRLEDAQAAVEAGAWAIGMILWPGSKRFVELPEAELVARTLRRQVQVAGVFVNAPLDEIARTVDTVGLTMVQLHGDEGPSFAAEVARRTGAKVIKAARVRDQGDITALNPYLTDFHLLDAHVPGEVGGTGQTFDHGLVARRRSRVPLILSGGLTPENVGAAIEQVRPFAVDVASGVEVAPGVKDPQRIAAFAQAVAATVALDDPQPDTETQEVAS</sequence>
<dbReference type="InterPro" id="IPR044643">
    <property type="entry name" value="TrpF_fam"/>
</dbReference>
<keyword evidence="8 10" id="KW-0057">Aromatic amino acid biosynthesis</keyword>
<evidence type="ECO:0000256" key="3">
    <source>
        <dbReference type="ARBA" id="ARBA00007571"/>
    </source>
</evidence>
<dbReference type="Proteomes" id="UP000240739">
    <property type="component" value="Unassembled WGS sequence"/>
</dbReference>
<organism evidence="12 13">
    <name type="scientific">Paraconexibacter algicola</name>
    <dbReference type="NCBI Taxonomy" id="2133960"/>
    <lineage>
        <taxon>Bacteria</taxon>
        <taxon>Bacillati</taxon>
        <taxon>Actinomycetota</taxon>
        <taxon>Thermoleophilia</taxon>
        <taxon>Solirubrobacterales</taxon>
        <taxon>Paraconexibacteraceae</taxon>
        <taxon>Paraconexibacter</taxon>
    </lineage>
</organism>
<dbReference type="InterPro" id="IPR013785">
    <property type="entry name" value="Aldolase_TIM"/>
</dbReference>
<keyword evidence="6 10" id="KW-0028">Amino-acid biosynthesis</keyword>
<dbReference type="GO" id="GO:0000162">
    <property type="term" value="P:L-tryptophan biosynthetic process"/>
    <property type="evidence" value="ECO:0007669"/>
    <property type="project" value="UniProtKB-UniRule"/>
</dbReference>
<dbReference type="UniPathway" id="UPA00035">
    <property type="reaction ID" value="UER00042"/>
</dbReference>
<dbReference type="NCBIfam" id="NF002298">
    <property type="entry name" value="PRK01222.1-4"/>
    <property type="match status" value="1"/>
</dbReference>
<evidence type="ECO:0000313" key="12">
    <source>
        <dbReference type="EMBL" id="PTL56234.1"/>
    </source>
</evidence>
<gene>
    <name evidence="10" type="primary">trpF</name>
    <name evidence="12" type="ORF">C7Y72_14735</name>
</gene>
<reference evidence="12 13" key="1">
    <citation type="submission" date="2018-03" db="EMBL/GenBank/DDBJ databases">
        <title>Aquarubrobacter algicola gen. nov., sp. nov., a novel actinobacterium isolated from shallow eutrophic lake during the end of cyanobacterial harmful algal blooms.</title>
        <authorList>
            <person name="Chun S.J."/>
        </authorList>
    </citation>
    <scope>NUCLEOTIDE SEQUENCE [LARGE SCALE GENOMIC DNA]</scope>
    <source>
        <strain evidence="12 13">Seoho-28</strain>
    </source>
</reference>
<dbReference type="OrthoDB" id="3243379at2"/>
<accession>A0A2T4UEM8</accession>
<evidence type="ECO:0000259" key="11">
    <source>
        <dbReference type="Pfam" id="PF00697"/>
    </source>
</evidence>
<evidence type="ECO:0000256" key="1">
    <source>
        <dbReference type="ARBA" id="ARBA00001164"/>
    </source>
</evidence>
<evidence type="ECO:0000256" key="6">
    <source>
        <dbReference type="ARBA" id="ARBA00022605"/>
    </source>
</evidence>
<evidence type="ECO:0000256" key="10">
    <source>
        <dbReference type="HAMAP-Rule" id="MF_00135"/>
    </source>
</evidence>
<evidence type="ECO:0000256" key="8">
    <source>
        <dbReference type="ARBA" id="ARBA00023141"/>
    </source>
</evidence>
<dbReference type="AlphaFoldDB" id="A0A2T4UEM8"/>
<keyword evidence="9 10" id="KW-0413">Isomerase</keyword>
<proteinExistence type="inferred from homology"/>
<evidence type="ECO:0000256" key="9">
    <source>
        <dbReference type="ARBA" id="ARBA00023235"/>
    </source>
</evidence>
<comment type="catalytic activity">
    <reaction evidence="1 10">
        <text>N-(5-phospho-beta-D-ribosyl)anthranilate = 1-(2-carboxyphenylamino)-1-deoxy-D-ribulose 5-phosphate</text>
        <dbReference type="Rhea" id="RHEA:21540"/>
        <dbReference type="ChEBI" id="CHEBI:18277"/>
        <dbReference type="ChEBI" id="CHEBI:58613"/>
        <dbReference type="EC" id="5.3.1.24"/>
    </reaction>
</comment>
<evidence type="ECO:0000256" key="4">
    <source>
        <dbReference type="ARBA" id="ARBA00012572"/>
    </source>
</evidence>
<dbReference type="HAMAP" id="MF_00135">
    <property type="entry name" value="PRAI"/>
    <property type="match status" value="1"/>
</dbReference>
<dbReference type="GO" id="GO:0004640">
    <property type="term" value="F:phosphoribosylanthranilate isomerase activity"/>
    <property type="evidence" value="ECO:0007669"/>
    <property type="project" value="UniProtKB-UniRule"/>
</dbReference>
<dbReference type="CDD" id="cd00405">
    <property type="entry name" value="PRAI"/>
    <property type="match status" value="1"/>
</dbReference>
<dbReference type="PANTHER" id="PTHR42894:SF1">
    <property type="entry name" value="N-(5'-PHOSPHORIBOSYL)ANTHRANILATE ISOMERASE"/>
    <property type="match status" value="1"/>
</dbReference>